<proteinExistence type="predicted"/>
<evidence type="ECO:0000313" key="3">
    <source>
        <dbReference type="EMBL" id="KUL29679.1"/>
    </source>
</evidence>
<comment type="caution">
    <text evidence="3">The sequence shown here is derived from an EMBL/GenBank/DDBJ whole genome shotgun (WGS) entry which is preliminary data.</text>
</comment>
<evidence type="ECO:0000313" key="4">
    <source>
        <dbReference type="Proteomes" id="UP000053244"/>
    </source>
</evidence>
<dbReference type="RefSeq" id="WP_067696868.1">
    <property type="nucleotide sequence ID" value="NZ_LLZH01000276.1"/>
</dbReference>
<evidence type="ECO:0000259" key="2">
    <source>
        <dbReference type="Pfam" id="PF00561"/>
    </source>
</evidence>
<name>A0A117MQ54_9ACTN</name>
<accession>A0A117MQ54</accession>
<dbReference type="EMBL" id="LLZH01000276">
    <property type="protein sequence ID" value="KUL29679.1"/>
    <property type="molecule type" value="Genomic_DNA"/>
</dbReference>
<sequence>MVKFTPRRPTVLRSAGLVTTALIIGLIPVVATSAPPAATVPPGARPGSVTMHACEYQTESGKAPADCGTLVVPENRRDPRSELIALPVIRVRATVASPAEPIFRLGGGPGATNMTFPQAGRLTGKHDVVLVGYRGVDGSRRLDCPEVTGTLESSADITGAKSQRAVTAAFRACATRLTGLGVDLTAYSVAQQVDDLEAARQALGYQRINLLSSSAGTRTAMVYSWRHPASLARSAMLSVNPPGHMIWDPAITDSQIDQYAQLCKADSRCSARTPDLAASMRSAGTDAPSRWGPLHIKNSTVRTVALYGMQMNGMDSAPRNAPNVIDAYLRAAAGDASGFWAMSALGDVVLPSSIVWGQFASFAMIDAPAAQRYYAAGGDPGSILRNSGSDFLWGGPAGYATVWPDSPDNAEYRTVRTSDVETLLVSGSVDFSTPAQLAARDLLPSLSRGRQVILPEMGHTGDIWEYQPEAGRHLLTTFFDTGAVDASHFVTQPVDFTPPALSMATIAKILLGVALGGAALALALLAGFARHVRRHGGFRPRAGLWLRILTPLPIGSGSWLLATLLVWTMLPSLAISGAVATILPVSLAVGIGAHLCWTRPDRSARMRRAGLSAAIGGATLGAVIGYGSADGIVAPLWAVLGAAAATNFALVALDCAAAARRRPLSGAGSADVIAGDPQVESPLAGGGRDQGLNR</sequence>
<dbReference type="OrthoDB" id="9796770at2"/>
<reference evidence="3 4" key="1">
    <citation type="submission" date="2015-10" db="EMBL/GenBank/DDBJ databases">
        <authorList>
            <person name="Gilbert D.G."/>
        </authorList>
    </citation>
    <scope>NUCLEOTIDE SEQUENCE [LARGE SCALE GENOMIC DNA]</scope>
    <source>
        <strain evidence="3 4">NRRL B-16712</strain>
    </source>
</reference>
<feature type="transmembrane region" description="Helical" evidence="1">
    <location>
        <begin position="632"/>
        <end position="653"/>
    </location>
</feature>
<dbReference type="SUPFAM" id="SSF53474">
    <property type="entry name" value="alpha/beta-Hydrolases"/>
    <property type="match status" value="1"/>
</dbReference>
<dbReference type="InterPro" id="IPR029058">
    <property type="entry name" value="AB_hydrolase_fold"/>
</dbReference>
<feature type="domain" description="AB hydrolase-1" evidence="2">
    <location>
        <begin position="105"/>
        <end position="243"/>
    </location>
</feature>
<feature type="transmembrane region" description="Helical" evidence="1">
    <location>
        <begin position="609"/>
        <end position="626"/>
    </location>
</feature>
<feature type="transmembrane region" description="Helical" evidence="1">
    <location>
        <begin position="544"/>
        <end position="567"/>
    </location>
</feature>
<keyword evidence="1" id="KW-0472">Membrane</keyword>
<feature type="transmembrane region" description="Helical" evidence="1">
    <location>
        <begin position="509"/>
        <end position="532"/>
    </location>
</feature>
<protein>
    <recommendedName>
        <fullName evidence="2">AB hydrolase-1 domain-containing protein</fullName>
    </recommendedName>
</protein>
<dbReference type="Proteomes" id="UP000053244">
    <property type="component" value="Unassembled WGS sequence"/>
</dbReference>
<keyword evidence="1" id="KW-1133">Transmembrane helix</keyword>
<evidence type="ECO:0000256" key="1">
    <source>
        <dbReference type="SAM" id="Phobius"/>
    </source>
</evidence>
<dbReference type="Gene3D" id="3.40.50.1820">
    <property type="entry name" value="alpha/beta hydrolase"/>
    <property type="match status" value="1"/>
</dbReference>
<keyword evidence="4" id="KW-1185">Reference proteome</keyword>
<keyword evidence="1" id="KW-0812">Transmembrane</keyword>
<dbReference type="GO" id="GO:0003824">
    <property type="term" value="F:catalytic activity"/>
    <property type="evidence" value="ECO:0007669"/>
    <property type="project" value="UniProtKB-ARBA"/>
</dbReference>
<feature type="transmembrane region" description="Helical" evidence="1">
    <location>
        <begin position="573"/>
        <end position="597"/>
    </location>
</feature>
<dbReference type="Pfam" id="PF00561">
    <property type="entry name" value="Abhydrolase_1"/>
    <property type="match status" value="1"/>
</dbReference>
<gene>
    <name evidence="3" type="ORF">ADL15_26570</name>
</gene>
<dbReference type="InterPro" id="IPR000073">
    <property type="entry name" value="AB_hydrolase_1"/>
</dbReference>
<dbReference type="AlphaFoldDB" id="A0A117MQ54"/>
<organism evidence="3 4">
    <name type="scientific">Actinoplanes awajinensis subsp. mycoplanecinus</name>
    <dbReference type="NCBI Taxonomy" id="135947"/>
    <lineage>
        <taxon>Bacteria</taxon>
        <taxon>Bacillati</taxon>
        <taxon>Actinomycetota</taxon>
        <taxon>Actinomycetes</taxon>
        <taxon>Micromonosporales</taxon>
        <taxon>Micromonosporaceae</taxon>
        <taxon>Actinoplanes</taxon>
    </lineage>
</organism>